<evidence type="ECO:0000256" key="3">
    <source>
        <dbReference type="ARBA" id="ARBA00022692"/>
    </source>
</evidence>
<name>A0A177WQT7_BATDL</name>
<reference evidence="10 11" key="2">
    <citation type="submission" date="2016-05" db="EMBL/GenBank/DDBJ databases">
        <title>Lineage-specific infection strategies underlie the spectrum of fungal disease in amphibians.</title>
        <authorList>
            <person name="Cuomo C.A."/>
            <person name="Farrer R.A."/>
            <person name="James T."/>
            <person name="Longcore J."/>
            <person name="Birren B."/>
        </authorList>
    </citation>
    <scope>NUCLEOTIDE SEQUENCE [LARGE SCALE GENOMIC DNA]</scope>
    <source>
        <strain evidence="10 11">JEL423</strain>
    </source>
</reference>
<comment type="subcellular location">
    <subcellularLocation>
        <location evidence="1">Membrane</location>
        <topology evidence="1">Multi-pass membrane protein</topology>
    </subcellularLocation>
</comment>
<evidence type="ECO:0000256" key="1">
    <source>
        <dbReference type="ARBA" id="ARBA00004141"/>
    </source>
</evidence>
<protein>
    <recommendedName>
        <fullName evidence="9">ABC transporter domain-containing protein</fullName>
    </recommendedName>
</protein>
<keyword evidence="4" id="KW-0547">Nucleotide-binding</keyword>
<dbReference type="InterPro" id="IPR013525">
    <property type="entry name" value="ABC2_TM"/>
</dbReference>
<dbReference type="GO" id="GO:0016887">
    <property type="term" value="F:ATP hydrolysis activity"/>
    <property type="evidence" value="ECO:0007669"/>
    <property type="project" value="InterPro"/>
</dbReference>
<evidence type="ECO:0000256" key="7">
    <source>
        <dbReference type="ARBA" id="ARBA00023136"/>
    </source>
</evidence>
<evidence type="ECO:0000256" key="6">
    <source>
        <dbReference type="ARBA" id="ARBA00022989"/>
    </source>
</evidence>
<dbReference type="Proteomes" id="UP000077115">
    <property type="component" value="Unassembled WGS sequence"/>
</dbReference>
<evidence type="ECO:0000259" key="9">
    <source>
        <dbReference type="PROSITE" id="PS50893"/>
    </source>
</evidence>
<evidence type="ECO:0000256" key="4">
    <source>
        <dbReference type="ARBA" id="ARBA00022741"/>
    </source>
</evidence>
<feature type="transmembrane region" description="Helical" evidence="8">
    <location>
        <begin position="427"/>
        <end position="449"/>
    </location>
</feature>
<dbReference type="Gene3D" id="3.40.50.300">
    <property type="entry name" value="P-loop containing nucleotide triphosphate hydrolases"/>
    <property type="match status" value="1"/>
</dbReference>
<evidence type="ECO:0000256" key="5">
    <source>
        <dbReference type="ARBA" id="ARBA00022840"/>
    </source>
</evidence>
<evidence type="ECO:0000256" key="8">
    <source>
        <dbReference type="SAM" id="Phobius"/>
    </source>
</evidence>
<dbReference type="FunFam" id="3.40.50.300:FF:000665">
    <property type="entry name" value="ABC transporter A family member 2"/>
    <property type="match status" value="1"/>
</dbReference>
<feature type="transmembrane region" description="Helical" evidence="8">
    <location>
        <begin position="53"/>
        <end position="75"/>
    </location>
</feature>
<keyword evidence="6 8" id="KW-1133">Transmembrane helix</keyword>
<dbReference type="CDD" id="cd03263">
    <property type="entry name" value="ABC_subfamily_A"/>
    <property type="match status" value="1"/>
</dbReference>
<evidence type="ECO:0000256" key="2">
    <source>
        <dbReference type="ARBA" id="ARBA00022448"/>
    </source>
</evidence>
<dbReference type="InterPro" id="IPR017871">
    <property type="entry name" value="ABC_transporter-like_CS"/>
</dbReference>
<keyword evidence="7 8" id="KW-0472">Membrane</keyword>
<gene>
    <name evidence="10" type="ORF">BDEG_25930</name>
</gene>
<reference evidence="10 11" key="1">
    <citation type="submission" date="2006-10" db="EMBL/GenBank/DDBJ databases">
        <title>The Genome Sequence of Batrachochytrium dendrobatidis JEL423.</title>
        <authorList>
            <consortium name="The Broad Institute Genome Sequencing Platform"/>
            <person name="Birren B."/>
            <person name="Lander E."/>
            <person name="Galagan J."/>
            <person name="Cuomo C."/>
            <person name="Devon K."/>
            <person name="Jaffe D."/>
            <person name="Butler J."/>
            <person name="Alvarez P."/>
            <person name="Gnerre S."/>
            <person name="Grabherr M."/>
            <person name="Kleber M."/>
            <person name="Mauceli E."/>
            <person name="Brockman W."/>
            <person name="Young S."/>
            <person name="LaButti K."/>
            <person name="Sykes S."/>
            <person name="DeCaprio D."/>
            <person name="Crawford M."/>
            <person name="Koehrsen M."/>
            <person name="Engels R."/>
            <person name="Montgomery P."/>
            <person name="Pearson M."/>
            <person name="Howarth C."/>
            <person name="Larson L."/>
            <person name="White J."/>
            <person name="O'Leary S."/>
            <person name="Kodira C."/>
            <person name="Zeng Q."/>
            <person name="Yandava C."/>
            <person name="Alvarado L."/>
            <person name="Longcore J."/>
            <person name="James T."/>
        </authorList>
    </citation>
    <scope>NUCLEOTIDE SEQUENCE [LARGE SCALE GENOMIC DNA]</scope>
    <source>
        <strain evidence="10 11">JEL423</strain>
    </source>
</reference>
<accession>A0A177WQT7</accession>
<dbReference type="InterPro" id="IPR003593">
    <property type="entry name" value="AAA+_ATPase"/>
</dbReference>
<keyword evidence="2" id="KW-0813">Transport</keyword>
<dbReference type="VEuPathDB" id="FungiDB:BDEG_25930"/>
<organism evidence="10 11">
    <name type="scientific">Batrachochytrium dendrobatidis (strain JEL423)</name>
    <dbReference type="NCBI Taxonomy" id="403673"/>
    <lineage>
        <taxon>Eukaryota</taxon>
        <taxon>Fungi</taxon>
        <taxon>Fungi incertae sedis</taxon>
        <taxon>Chytridiomycota</taxon>
        <taxon>Chytridiomycota incertae sedis</taxon>
        <taxon>Chytridiomycetes</taxon>
        <taxon>Rhizophydiales</taxon>
        <taxon>Rhizophydiales incertae sedis</taxon>
        <taxon>Batrachochytrium</taxon>
    </lineage>
</organism>
<dbReference type="PROSITE" id="PS00211">
    <property type="entry name" value="ABC_TRANSPORTER_1"/>
    <property type="match status" value="1"/>
</dbReference>
<dbReference type="SMART" id="SM00382">
    <property type="entry name" value="AAA"/>
    <property type="match status" value="1"/>
</dbReference>
<dbReference type="OrthoDB" id="2137972at2759"/>
<keyword evidence="5" id="KW-0067">ATP-binding</keyword>
<evidence type="ECO:0000313" key="10">
    <source>
        <dbReference type="EMBL" id="OAJ42479.1"/>
    </source>
</evidence>
<dbReference type="PROSITE" id="PS50893">
    <property type="entry name" value="ABC_TRANSPORTER_2"/>
    <property type="match status" value="1"/>
</dbReference>
<feature type="domain" description="ABC transporter" evidence="9">
    <location>
        <begin position="596"/>
        <end position="835"/>
    </location>
</feature>
<dbReference type="PANTHER" id="PTHR19229:SF205">
    <property type="entry name" value="ABC TRANSPORTER A FAMILY MEMBER 1-RELATED"/>
    <property type="match status" value="1"/>
</dbReference>
<dbReference type="SUPFAM" id="SSF52540">
    <property type="entry name" value="P-loop containing nucleoside triphosphate hydrolases"/>
    <property type="match status" value="1"/>
</dbReference>
<dbReference type="Pfam" id="PF12698">
    <property type="entry name" value="ABC2_membrane_3"/>
    <property type="match status" value="1"/>
</dbReference>
<dbReference type="STRING" id="403673.A0A177WQT7"/>
<dbReference type="GO" id="GO:0140359">
    <property type="term" value="F:ABC-type transporter activity"/>
    <property type="evidence" value="ECO:0007669"/>
    <property type="project" value="InterPro"/>
</dbReference>
<proteinExistence type="predicted"/>
<dbReference type="GO" id="GO:0005319">
    <property type="term" value="F:lipid transporter activity"/>
    <property type="evidence" value="ECO:0007669"/>
    <property type="project" value="TreeGrafter"/>
</dbReference>
<dbReference type="GO" id="GO:0005524">
    <property type="term" value="F:ATP binding"/>
    <property type="evidence" value="ECO:0007669"/>
    <property type="project" value="UniProtKB-KW"/>
</dbReference>
<dbReference type="GO" id="GO:0016020">
    <property type="term" value="C:membrane"/>
    <property type="evidence" value="ECO:0007669"/>
    <property type="project" value="UniProtKB-SubCell"/>
</dbReference>
<evidence type="ECO:0000313" key="11">
    <source>
        <dbReference type="Proteomes" id="UP000077115"/>
    </source>
</evidence>
<feature type="transmembrane region" description="Helical" evidence="8">
    <location>
        <begin position="285"/>
        <end position="306"/>
    </location>
</feature>
<dbReference type="InterPro" id="IPR003439">
    <property type="entry name" value="ABC_transporter-like_ATP-bd"/>
</dbReference>
<feature type="transmembrane region" description="Helical" evidence="8">
    <location>
        <begin position="503"/>
        <end position="521"/>
    </location>
</feature>
<dbReference type="InterPro" id="IPR027417">
    <property type="entry name" value="P-loop_NTPase"/>
</dbReference>
<dbReference type="Pfam" id="PF00005">
    <property type="entry name" value="ABC_tran"/>
    <property type="match status" value="1"/>
</dbReference>
<dbReference type="eggNOG" id="KOG0059">
    <property type="taxonomic scope" value="Eukaryota"/>
</dbReference>
<feature type="transmembrane region" description="Helical" evidence="8">
    <location>
        <begin position="394"/>
        <end position="415"/>
    </location>
</feature>
<sequence length="936" mass="104944">MPGVDLALDKAYMDDPYNDMPTESRLVNKSALGTFVDQLVILLKKNTLLQYRYIGSTFTQALLAPFIFSLIMFLLQQADYASQDRPNATENLTMQPLPGIQRCQGATAANPCVTIMYAINPISTTNDQPQPAATIDYTKIMDTFATINQHRVGYLLKLETDFTTSNYTIPANRVYDIVQVPSSQFIYNYTLQHENMTAWGITFTQIPANGPINVQYQVWFNDLHTASGSDIYGPEVVGFVRGMDEAIITVLNDPAATVKANLDISIKDWPAATFNDKLPRVYMKLGPAFFFCSEMIIFINVLSQIVTEKELKLRHGMQVMGLMPSVYWLSHFLSTSILVIVNALSMVGWGFVFNFPAITRANIGVSILTFVLFGEAMVVMAFFMTTFLRRTNTAILVGIFVFIVGLLFQTFVFSSSQTTYILWTRPFLEMGYVYVLYFFPFFNAGHLFLDTSTVTTGRVDQLTGTKFPGYDFAWSSLFNPIPQELVPNYGVSGVANIPLPVNALYFLLCNCLFYGVLMWYFDNVIADEFGSSRPVYFLFTPTYWGLENIQANMDRLRNWVTRNSTGDAVVEDEANEDADVTEARRLALDPNYFPALKIVNLRKVYGKTSVFDDGSREKVAVRNSSFTIEEGKLFALLGQNGAGKSTTISVLAGMTPATSGDALIYNLSVKYQSQRIRRNMGICPQHDILFDDLTAREHIRLYAGIKGVSKQDIPGLIDERLKIVRLHAVADVRAGTYSGGMKRRLSLVISTIGDPKVIFMDEPTTGMDPVNRRCVWSFIERFKRGRVIILTTHSMEEADVLGDEVGVMSNGRLRAINNAIALKTKFGAGYSVSIVTNVEDSEHVQNIVRDIVPNAVLGDYSAGALLYQFLPTSVSVVPKLVKWLEENPEGLVKSWGIGQTTLEEVFLKLIRESNALFSKRDEEEARMRLKVYKKIK</sequence>
<dbReference type="PANTHER" id="PTHR19229">
    <property type="entry name" value="ATP-BINDING CASSETTE TRANSPORTER SUBFAMILY A ABCA"/>
    <property type="match status" value="1"/>
</dbReference>
<dbReference type="InterPro" id="IPR026082">
    <property type="entry name" value="ABCA"/>
</dbReference>
<dbReference type="EMBL" id="DS022307">
    <property type="protein sequence ID" value="OAJ42479.1"/>
    <property type="molecule type" value="Genomic_DNA"/>
</dbReference>
<dbReference type="AlphaFoldDB" id="A0A177WQT7"/>
<keyword evidence="3 8" id="KW-0812">Transmembrane</keyword>
<feature type="transmembrane region" description="Helical" evidence="8">
    <location>
        <begin position="326"/>
        <end position="353"/>
    </location>
</feature>
<feature type="transmembrane region" description="Helical" evidence="8">
    <location>
        <begin position="365"/>
        <end position="388"/>
    </location>
</feature>